<comment type="subcellular location">
    <subcellularLocation>
        <location evidence="1">Cell membrane</location>
        <topology evidence="1">Multi-pass membrane protein</topology>
    </subcellularLocation>
</comment>
<evidence type="ECO:0000256" key="6">
    <source>
        <dbReference type="SAM" id="Phobius"/>
    </source>
</evidence>
<evidence type="ECO:0000256" key="4">
    <source>
        <dbReference type="ARBA" id="ARBA00022989"/>
    </source>
</evidence>
<keyword evidence="3 6" id="KW-0812">Transmembrane</keyword>
<feature type="domain" description="Na+/H+ antiporter MnhB subunit-related protein" evidence="7">
    <location>
        <begin position="4"/>
        <end position="51"/>
    </location>
</feature>
<dbReference type="GO" id="GO:0005886">
    <property type="term" value="C:plasma membrane"/>
    <property type="evidence" value="ECO:0007669"/>
    <property type="project" value="UniProtKB-SubCell"/>
</dbReference>
<dbReference type="EMBL" id="JACIBT010000007">
    <property type="protein sequence ID" value="MBB3668109.1"/>
    <property type="molecule type" value="Genomic_DNA"/>
</dbReference>
<feature type="transmembrane region" description="Helical" evidence="6">
    <location>
        <begin position="32"/>
        <end position="51"/>
    </location>
</feature>
<keyword evidence="4 6" id="KW-1133">Transmembrane helix</keyword>
<keyword evidence="5 6" id="KW-0472">Membrane</keyword>
<dbReference type="AlphaFoldDB" id="A0A7W5TWE7"/>
<evidence type="ECO:0000313" key="8">
    <source>
        <dbReference type="EMBL" id="MBB3668109.1"/>
    </source>
</evidence>
<dbReference type="InterPro" id="IPR007182">
    <property type="entry name" value="MnhB"/>
</dbReference>
<evidence type="ECO:0000256" key="1">
    <source>
        <dbReference type="ARBA" id="ARBA00004651"/>
    </source>
</evidence>
<dbReference type="Pfam" id="PF04039">
    <property type="entry name" value="MnhB"/>
    <property type="match status" value="1"/>
</dbReference>
<proteinExistence type="predicted"/>
<evidence type="ECO:0000256" key="5">
    <source>
        <dbReference type="ARBA" id="ARBA00023136"/>
    </source>
</evidence>
<keyword evidence="2" id="KW-1003">Cell membrane</keyword>
<protein>
    <submittedName>
        <fullName evidence="8">Multisubunit Na+/H+ antiporter MnhB subunit</fullName>
    </submittedName>
</protein>
<evidence type="ECO:0000256" key="3">
    <source>
        <dbReference type="ARBA" id="ARBA00022692"/>
    </source>
</evidence>
<gene>
    <name evidence="8" type="ORF">FHX47_001738</name>
</gene>
<evidence type="ECO:0000313" key="9">
    <source>
        <dbReference type="Proteomes" id="UP000547528"/>
    </source>
</evidence>
<comment type="caution">
    <text evidence="8">The sequence shown here is derived from an EMBL/GenBank/DDBJ whole genome shotgun (WGS) entry which is preliminary data.</text>
</comment>
<evidence type="ECO:0000259" key="7">
    <source>
        <dbReference type="Pfam" id="PF04039"/>
    </source>
</evidence>
<accession>A0A7W5TWE7</accession>
<organism evidence="8 9">
    <name type="scientific">Garicola koreensis</name>
    <dbReference type="NCBI Taxonomy" id="1262554"/>
    <lineage>
        <taxon>Bacteria</taxon>
        <taxon>Bacillati</taxon>
        <taxon>Actinomycetota</taxon>
        <taxon>Actinomycetes</taxon>
        <taxon>Micrococcales</taxon>
        <taxon>Micrococcaceae</taxon>
        <taxon>Garicola</taxon>
    </lineage>
</organism>
<sequence>MLHRIFPLIVGGQTFQSFVVDLSLPLFGEHHLVSSVLFDVGVYLVVIGLIVDVRAASFGDRCAQRRRAQELLGAGAPAIHAQTTVGVAR</sequence>
<evidence type="ECO:0000256" key="2">
    <source>
        <dbReference type="ARBA" id="ARBA00022475"/>
    </source>
</evidence>
<keyword evidence="9" id="KW-1185">Reference proteome</keyword>
<reference evidence="8 9" key="1">
    <citation type="submission" date="2020-08" db="EMBL/GenBank/DDBJ databases">
        <title>Sequencing the genomes of 1000 actinobacteria strains.</title>
        <authorList>
            <person name="Klenk H.-P."/>
        </authorList>
    </citation>
    <scope>NUCLEOTIDE SEQUENCE [LARGE SCALE GENOMIC DNA]</scope>
    <source>
        <strain evidence="8 9">DSM 28238</strain>
    </source>
</reference>
<name>A0A7W5TWE7_9MICC</name>
<dbReference type="Proteomes" id="UP000547528">
    <property type="component" value="Unassembled WGS sequence"/>
</dbReference>